<evidence type="ECO:0000313" key="2">
    <source>
        <dbReference type="Proteomes" id="UP001163321"/>
    </source>
</evidence>
<comment type="caution">
    <text evidence="1">The sequence shown here is derived from an EMBL/GenBank/DDBJ whole genome shotgun (WGS) entry which is preliminary data.</text>
</comment>
<sequence>MEIAAPSAQLTFALSANAQNLIGLEMLVHMTCTNMSESDIKKAIDQSKDAGIQNLLALRGYPVRGATSFDECNRGFGHGVDLVRYIRKNYGNHFCIGVTRYPEGHAESHQDRKACIQYLKEKVEDGADFVITQLFYNVQVYVDFVKECRAADIKVLIIPGILPIQNYSRFERMNSFCKIFVPLEVVEALELIKENDEAVKDYGVQLSITMIQQRIHVGGPGLHFYTLNIERSAFRRSLIMSHGVNFLGSRRRCQNVRLKSVRPIYWSNRPKSYMHRTAKWNEYPSGCWGKSPPPRVWRD</sequence>
<name>A0ACC0VQS5_9STRA</name>
<accession>A0ACC0VQS5</accession>
<protein>
    <submittedName>
        <fullName evidence="1">Uncharacterized protein</fullName>
    </submittedName>
</protein>
<organism evidence="1 2">
    <name type="scientific">Peronosclerospora sorghi</name>
    <dbReference type="NCBI Taxonomy" id="230839"/>
    <lineage>
        <taxon>Eukaryota</taxon>
        <taxon>Sar</taxon>
        <taxon>Stramenopiles</taxon>
        <taxon>Oomycota</taxon>
        <taxon>Peronosporomycetes</taxon>
        <taxon>Peronosporales</taxon>
        <taxon>Peronosporaceae</taxon>
        <taxon>Peronosclerospora</taxon>
    </lineage>
</organism>
<dbReference type="Proteomes" id="UP001163321">
    <property type="component" value="Chromosome 7"/>
</dbReference>
<dbReference type="EMBL" id="CM047586">
    <property type="protein sequence ID" value="KAI9908890.1"/>
    <property type="molecule type" value="Genomic_DNA"/>
</dbReference>
<proteinExistence type="predicted"/>
<reference evidence="1 2" key="1">
    <citation type="journal article" date="2022" name="bioRxiv">
        <title>The genome of the oomycete Peronosclerospora sorghi, a cosmopolitan pathogen of maize and sorghum, is inflated with dispersed pseudogenes.</title>
        <authorList>
            <person name="Fletcher K."/>
            <person name="Martin F."/>
            <person name="Isakeit T."/>
            <person name="Cavanaugh K."/>
            <person name="Magill C."/>
            <person name="Michelmore R."/>
        </authorList>
    </citation>
    <scope>NUCLEOTIDE SEQUENCE [LARGE SCALE GENOMIC DNA]</scope>
    <source>
        <strain evidence="1">P6</strain>
    </source>
</reference>
<evidence type="ECO:0000313" key="1">
    <source>
        <dbReference type="EMBL" id="KAI9908890.1"/>
    </source>
</evidence>
<keyword evidence="2" id="KW-1185">Reference proteome</keyword>
<gene>
    <name evidence="1" type="ORF">PsorP6_014970</name>
</gene>